<gene>
    <name evidence="2" type="ORF">PHYBOEH_010554</name>
</gene>
<dbReference type="PROSITE" id="PS51186">
    <property type="entry name" value="GNAT"/>
    <property type="match status" value="1"/>
</dbReference>
<dbReference type="GO" id="GO:0008999">
    <property type="term" value="F:protein-N-terminal-alanine acetyltransferase activity"/>
    <property type="evidence" value="ECO:0007669"/>
    <property type="project" value="TreeGrafter"/>
</dbReference>
<keyword evidence="3" id="KW-1185">Reference proteome</keyword>
<evidence type="ECO:0000259" key="1">
    <source>
        <dbReference type="PROSITE" id="PS51186"/>
    </source>
</evidence>
<feature type="domain" description="N-acetyltransferase" evidence="1">
    <location>
        <begin position="65"/>
        <end position="208"/>
    </location>
</feature>
<dbReference type="OrthoDB" id="41238at2759"/>
<dbReference type="Pfam" id="PF00583">
    <property type="entry name" value="Acetyltransf_1"/>
    <property type="match status" value="1"/>
</dbReference>
<dbReference type="FunFam" id="3.40.630.30:FF:000047">
    <property type="entry name" value="Acetyltransferase, GNAT family"/>
    <property type="match status" value="1"/>
</dbReference>
<dbReference type="InterPro" id="IPR051908">
    <property type="entry name" value="Ribosomal_N-acetyltransferase"/>
</dbReference>
<dbReference type="EMBL" id="JAGDFL010000729">
    <property type="protein sequence ID" value="KAG7382235.1"/>
    <property type="molecule type" value="Genomic_DNA"/>
</dbReference>
<evidence type="ECO:0000313" key="2">
    <source>
        <dbReference type="EMBL" id="KAG7382235.1"/>
    </source>
</evidence>
<proteinExistence type="predicted"/>
<dbReference type="InterPro" id="IPR000182">
    <property type="entry name" value="GNAT_dom"/>
</dbReference>
<evidence type="ECO:0000313" key="3">
    <source>
        <dbReference type="Proteomes" id="UP000693981"/>
    </source>
</evidence>
<protein>
    <recommendedName>
        <fullName evidence="1">N-acetyltransferase domain-containing protein</fullName>
    </recommendedName>
</protein>
<dbReference type="AlphaFoldDB" id="A0A8T1VLN8"/>
<organism evidence="2 3">
    <name type="scientific">Phytophthora boehmeriae</name>
    <dbReference type="NCBI Taxonomy" id="109152"/>
    <lineage>
        <taxon>Eukaryota</taxon>
        <taxon>Sar</taxon>
        <taxon>Stramenopiles</taxon>
        <taxon>Oomycota</taxon>
        <taxon>Peronosporomycetes</taxon>
        <taxon>Peronosporales</taxon>
        <taxon>Peronosporaceae</taxon>
        <taxon>Phytophthora</taxon>
    </lineage>
</organism>
<accession>A0A8T1VLN8</accession>
<dbReference type="PANTHER" id="PTHR43441">
    <property type="entry name" value="RIBOSOMAL-PROTEIN-SERINE ACETYLTRANSFERASE"/>
    <property type="match status" value="1"/>
</dbReference>
<dbReference type="Proteomes" id="UP000693981">
    <property type="component" value="Unassembled WGS sequence"/>
</dbReference>
<dbReference type="PANTHER" id="PTHR43441:SF2">
    <property type="entry name" value="FAMILY ACETYLTRANSFERASE, PUTATIVE (AFU_ORTHOLOGUE AFUA_7G00850)-RELATED"/>
    <property type="match status" value="1"/>
</dbReference>
<reference evidence="2" key="1">
    <citation type="submission" date="2021-02" db="EMBL/GenBank/DDBJ databases">
        <authorList>
            <person name="Palmer J.M."/>
        </authorList>
    </citation>
    <scope>NUCLEOTIDE SEQUENCE</scope>
    <source>
        <strain evidence="2">SCRP23</strain>
    </source>
</reference>
<sequence length="258" mass="29385">MVALEPASTVNEFGQPIGLSMGSWTPPPFPPRKTLSGVYCQVEPLESTRHAQDIWEALESTRHAQDIWEALGDDPSDARWTYLPYGPYKGFDEFGKWCSEAEQTRDPQFYAIVVDGHAVGLFAYFRVDPSNGVIEVGHVHFSPRLARTCAAAESIYLLLKNAFDLGYRRFEWKCDSFHTGSCVAAGRFGFTYEGKFRQLIVYKGRSRDTMWFSIIDSDWNGGLKEAYDRWLDSDNFDQDGQQKLKLSELTEPFVHARP</sequence>
<dbReference type="GO" id="GO:1990189">
    <property type="term" value="F:protein N-terminal-serine acetyltransferase activity"/>
    <property type="evidence" value="ECO:0007669"/>
    <property type="project" value="TreeGrafter"/>
</dbReference>
<comment type="caution">
    <text evidence="2">The sequence shown here is derived from an EMBL/GenBank/DDBJ whole genome shotgun (WGS) entry which is preliminary data.</text>
</comment>
<name>A0A8T1VLN8_9STRA</name>